<feature type="domain" description="DUF4268" evidence="1">
    <location>
        <begin position="170"/>
        <end position="295"/>
    </location>
</feature>
<evidence type="ECO:0000313" key="3">
    <source>
        <dbReference type="Proteomes" id="UP001138768"/>
    </source>
</evidence>
<dbReference type="Pfam" id="PF14088">
    <property type="entry name" value="DUF4268"/>
    <property type="match status" value="1"/>
</dbReference>
<gene>
    <name evidence="2" type="ORF">CKO42_08050</name>
</gene>
<comment type="caution">
    <text evidence="2">The sequence shown here is derived from an EMBL/GenBank/DDBJ whole genome shotgun (WGS) entry which is preliminary data.</text>
</comment>
<evidence type="ECO:0000313" key="2">
    <source>
        <dbReference type="EMBL" id="MBK1618390.1"/>
    </source>
</evidence>
<dbReference type="InterPro" id="IPR025364">
    <property type="entry name" value="DUF4268"/>
</dbReference>
<name>A0A9X1B3G2_9GAMM</name>
<sequence>MDLRVGWANEASVFTPWLAEHDNLQLLGATLGLELELEGVEVNVGPFRADVLCRDVATDRLVLIENQLERTDHGHPGQTLTYQAGLDADTVIWIAAQFTEEHRAALDWLNQATEPRYRFFGVVVELWRIGDSPPAPRFDVVAKPNDWSNRAAHAARAVASGEQTELGARRRAYWEGFAHWLEARGSPLTLPGPHAGATLSIATGHAGLTLKPFRAADRIGVFLRIHGPDAAMQYRQLQAQEAALEAAIATLLRWSEREPGMNYWITAEINADAEDEYDWPQQFGFIERCLRAFQHSISAIFGGR</sequence>
<accession>A0A9X1B3G2</accession>
<dbReference type="GO" id="GO:0003676">
    <property type="term" value="F:nucleic acid binding"/>
    <property type="evidence" value="ECO:0007669"/>
    <property type="project" value="InterPro"/>
</dbReference>
<dbReference type="Proteomes" id="UP001138768">
    <property type="component" value="Unassembled WGS sequence"/>
</dbReference>
<proteinExistence type="predicted"/>
<dbReference type="EMBL" id="NRRY01000010">
    <property type="protein sequence ID" value="MBK1618390.1"/>
    <property type="molecule type" value="Genomic_DNA"/>
</dbReference>
<reference evidence="2 3" key="1">
    <citation type="journal article" date="2020" name="Microorganisms">
        <title>Osmotic Adaptation and Compatible Solute Biosynthesis of Phototrophic Bacteria as Revealed from Genome Analyses.</title>
        <authorList>
            <person name="Imhoff J.F."/>
            <person name="Rahn T."/>
            <person name="Kunzel S."/>
            <person name="Keller A."/>
            <person name="Neulinger S.C."/>
        </authorList>
    </citation>
    <scope>NUCLEOTIDE SEQUENCE [LARGE SCALE GENOMIC DNA]</scope>
    <source>
        <strain evidence="2 3">DSM 25653</strain>
    </source>
</reference>
<keyword evidence="3" id="KW-1185">Reference proteome</keyword>
<evidence type="ECO:0000259" key="1">
    <source>
        <dbReference type="Pfam" id="PF14088"/>
    </source>
</evidence>
<protein>
    <recommendedName>
        <fullName evidence="1">DUF4268 domain-containing protein</fullName>
    </recommendedName>
</protein>
<dbReference type="AlphaFoldDB" id="A0A9X1B3G2"/>
<dbReference type="Gene3D" id="3.40.1350.10">
    <property type="match status" value="1"/>
</dbReference>
<dbReference type="InterPro" id="IPR011856">
    <property type="entry name" value="tRNA_endonuc-like_dom_sf"/>
</dbReference>
<organism evidence="2 3">
    <name type="scientific">Lamprobacter modestohalophilus</name>
    <dbReference type="NCBI Taxonomy" id="1064514"/>
    <lineage>
        <taxon>Bacteria</taxon>
        <taxon>Pseudomonadati</taxon>
        <taxon>Pseudomonadota</taxon>
        <taxon>Gammaproteobacteria</taxon>
        <taxon>Chromatiales</taxon>
        <taxon>Chromatiaceae</taxon>
        <taxon>Lamprobacter</taxon>
    </lineage>
</organism>